<dbReference type="EMBL" id="ACZI02000003">
    <property type="protein sequence ID" value="EFV14204.1"/>
    <property type="molecule type" value="Genomic_DNA"/>
</dbReference>
<dbReference type="InterPro" id="IPR012349">
    <property type="entry name" value="Split_barrel_FMN-bd"/>
</dbReference>
<protein>
    <submittedName>
        <fullName evidence="3">Deazaflavin-dependent nitroreductase</fullName>
    </submittedName>
</protein>
<comment type="similarity">
    <text evidence="1">Belongs to the F420H(2)-dependent quinone reductase family.</text>
</comment>
<evidence type="ECO:0000256" key="1">
    <source>
        <dbReference type="ARBA" id="ARBA00008710"/>
    </source>
</evidence>
<evidence type="ECO:0000313" key="3">
    <source>
        <dbReference type="EMBL" id="EFV14204.1"/>
    </source>
</evidence>
<dbReference type="HOGENOM" id="CLU_114921_2_0_11"/>
<dbReference type="RefSeq" id="WP_007468320.1">
    <property type="nucleotide sequence ID" value="NZ_KI391954.1"/>
</dbReference>
<dbReference type="Gene3D" id="2.30.110.10">
    <property type="entry name" value="Electron Transport, Fmn-binding Protein, Chain A"/>
    <property type="match status" value="1"/>
</dbReference>
<accession>E5XN73</accession>
<keyword evidence="4" id="KW-1185">Reference proteome</keyword>
<proteinExistence type="inferred from homology"/>
<comment type="caution">
    <text evidence="3">The sequence shown here is derived from an EMBL/GenBank/DDBJ whole genome shotgun (WGS) entry which is preliminary data.</text>
</comment>
<dbReference type="eggNOG" id="COG0748">
    <property type="taxonomic scope" value="Bacteria"/>
</dbReference>
<dbReference type="AlphaFoldDB" id="E5XN73"/>
<sequence>MPENRPTTSLPLDPSRTISDAHAAPASVLGAINDNFIAHLRANGGRIVEGPLTGQNWLVLHVVGAKTGKERAVPLFYLDHEERWYLVGSFAGGPNDPAWAHNLRANPAARVEVGTQTRAVTARELTGPEREEVWAALLARAPYFTDYQAKTARLIPLFELVRG</sequence>
<dbReference type="Pfam" id="PF04075">
    <property type="entry name" value="F420H2_quin_red"/>
    <property type="match status" value="1"/>
</dbReference>
<dbReference type="PANTHER" id="PTHR39428:SF1">
    <property type="entry name" value="F420H(2)-DEPENDENT QUINONE REDUCTASE RV1261C"/>
    <property type="match status" value="1"/>
</dbReference>
<dbReference type="OrthoDB" id="8225825at2"/>
<dbReference type="NCBIfam" id="TIGR00026">
    <property type="entry name" value="hi_GC_TIGR00026"/>
    <property type="match status" value="1"/>
</dbReference>
<dbReference type="PANTHER" id="PTHR39428">
    <property type="entry name" value="F420H(2)-DEPENDENT QUINONE REDUCTASE RV1261C"/>
    <property type="match status" value="1"/>
</dbReference>
<dbReference type="InterPro" id="IPR004378">
    <property type="entry name" value="F420H2_quin_Rdtase"/>
</dbReference>
<dbReference type="Proteomes" id="UP000004816">
    <property type="component" value="Unassembled WGS sequence"/>
</dbReference>
<dbReference type="GO" id="GO:0070967">
    <property type="term" value="F:coenzyme F420 binding"/>
    <property type="evidence" value="ECO:0007669"/>
    <property type="project" value="TreeGrafter"/>
</dbReference>
<dbReference type="STRING" id="679197.HMPREF9336_00943"/>
<comment type="catalytic activity">
    <reaction evidence="2">
        <text>oxidized coenzyme F420-(gamma-L-Glu)(n) + a quinol + H(+) = reduced coenzyme F420-(gamma-L-Glu)(n) + a quinone</text>
        <dbReference type="Rhea" id="RHEA:39663"/>
        <dbReference type="Rhea" id="RHEA-COMP:12939"/>
        <dbReference type="Rhea" id="RHEA-COMP:14378"/>
        <dbReference type="ChEBI" id="CHEBI:15378"/>
        <dbReference type="ChEBI" id="CHEBI:24646"/>
        <dbReference type="ChEBI" id="CHEBI:132124"/>
        <dbReference type="ChEBI" id="CHEBI:133980"/>
        <dbReference type="ChEBI" id="CHEBI:139511"/>
    </reaction>
</comment>
<name>E5XN73_SEGRC</name>
<gene>
    <name evidence="3" type="ORF">HMPREF9336_00943</name>
</gene>
<evidence type="ECO:0000313" key="4">
    <source>
        <dbReference type="Proteomes" id="UP000004816"/>
    </source>
</evidence>
<dbReference type="GO" id="GO:0005886">
    <property type="term" value="C:plasma membrane"/>
    <property type="evidence" value="ECO:0007669"/>
    <property type="project" value="TreeGrafter"/>
</dbReference>
<reference evidence="3 4" key="1">
    <citation type="journal article" date="2011" name="Stand. Genomic Sci.">
        <title>High quality draft genome sequence of Segniliparus rugosus CDC 945(T)= (ATCC BAA-974(T)).</title>
        <authorList>
            <person name="Earl A.M."/>
            <person name="Desjardins C.A."/>
            <person name="Fitzgerald M.G."/>
            <person name="Arachchi H.M."/>
            <person name="Zeng Q."/>
            <person name="Mehta T."/>
            <person name="Griggs A."/>
            <person name="Birren B.W."/>
            <person name="Toney N.C."/>
            <person name="Carr J."/>
            <person name="Posey J."/>
            <person name="Butler W.R."/>
        </authorList>
    </citation>
    <scope>NUCLEOTIDE SEQUENCE [LARGE SCALE GENOMIC DNA]</scope>
    <source>
        <strain evidence="4">ATCC BAA-974 / DSM 45345 / CCUG 50838 / CIP 108380 / JCM 13579 / CDC 945</strain>
    </source>
</reference>
<dbReference type="GO" id="GO:0016491">
    <property type="term" value="F:oxidoreductase activity"/>
    <property type="evidence" value="ECO:0007669"/>
    <property type="project" value="InterPro"/>
</dbReference>
<evidence type="ECO:0000256" key="2">
    <source>
        <dbReference type="ARBA" id="ARBA00049106"/>
    </source>
</evidence>
<organism evidence="3 4">
    <name type="scientific">Segniliparus rugosus (strain ATCC BAA-974 / DSM 45345 / CCUG 50838 / CIP 108380 / JCM 13579 / CDC 945)</name>
    <dbReference type="NCBI Taxonomy" id="679197"/>
    <lineage>
        <taxon>Bacteria</taxon>
        <taxon>Bacillati</taxon>
        <taxon>Actinomycetota</taxon>
        <taxon>Actinomycetes</taxon>
        <taxon>Mycobacteriales</taxon>
        <taxon>Segniliparaceae</taxon>
        <taxon>Segniliparus</taxon>
    </lineage>
</organism>
<dbReference type="SUPFAM" id="SSF50475">
    <property type="entry name" value="FMN-binding split barrel"/>
    <property type="match status" value="1"/>
</dbReference>